<dbReference type="GO" id="GO:0015920">
    <property type="term" value="P:lipopolysaccharide transport"/>
    <property type="evidence" value="ECO:0007669"/>
    <property type="project" value="TreeGrafter"/>
</dbReference>
<feature type="transmembrane region" description="Helical" evidence="8">
    <location>
        <begin position="181"/>
        <end position="198"/>
    </location>
</feature>
<dbReference type="InterPro" id="IPR013525">
    <property type="entry name" value="ABC2_TM"/>
</dbReference>
<keyword evidence="2" id="KW-0813">Transport</keyword>
<protein>
    <recommendedName>
        <fullName evidence="9">ABC transmembrane type-2 domain-containing protein</fullName>
    </recommendedName>
</protein>
<evidence type="ECO:0000256" key="5">
    <source>
        <dbReference type="ARBA" id="ARBA00022692"/>
    </source>
</evidence>
<keyword evidence="7 8" id="KW-0472">Membrane</keyword>
<dbReference type="PROSITE" id="PS51012">
    <property type="entry name" value="ABC_TM2"/>
    <property type="match status" value="1"/>
</dbReference>
<feature type="transmembrane region" description="Helical" evidence="8">
    <location>
        <begin position="150"/>
        <end position="169"/>
    </location>
</feature>
<dbReference type="PANTHER" id="PTHR30413:SF8">
    <property type="entry name" value="TRANSPORT PERMEASE PROTEIN"/>
    <property type="match status" value="1"/>
</dbReference>
<dbReference type="GO" id="GO:0005886">
    <property type="term" value="C:plasma membrane"/>
    <property type="evidence" value="ECO:0007669"/>
    <property type="project" value="UniProtKB-SubCell"/>
</dbReference>
<feature type="domain" description="ABC transmembrane type-2" evidence="9">
    <location>
        <begin position="32"/>
        <end position="265"/>
    </location>
</feature>
<dbReference type="AlphaFoldDB" id="A0A0F9TEI4"/>
<evidence type="ECO:0000256" key="1">
    <source>
        <dbReference type="ARBA" id="ARBA00004429"/>
    </source>
</evidence>
<proteinExistence type="predicted"/>
<comment type="caution">
    <text evidence="10">The sequence shown here is derived from an EMBL/GenBank/DDBJ whole genome shotgun (WGS) entry which is preliminary data.</text>
</comment>
<evidence type="ECO:0000313" key="10">
    <source>
        <dbReference type="EMBL" id="KKN39873.1"/>
    </source>
</evidence>
<keyword evidence="3" id="KW-1003">Cell membrane</keyword>
<evidence type="ECO:0000256" key="2">
    <source>
        <dbReference type="ARBA" id="ARBA00022448"/>
    </source>
</evidence>
<comment type="subcellular location">
    <subcellularLocation>
        <location evidence="1">Cell inner membrane</location>
        <topology evidence="1">Multi-pass membrane protein</topology>
    </subcellularLocation>
</comment>
<gene>
    <name evidence="10" type="ORF">LCGC14_0739050</name>
</gene>
<feature type="transmembrane region" description="Helical" evidence="8">
    <location>
        <begin position="119"/>
        <end position="144"/>
    </location>
</feature>
<feature type="transmembrane region" description="Helical" evidence="8">
    <location>
        <begin position="241"/>
        <end position="262"/>
    </location>
</feature>
<accession>A0A0F9TEI4</accession>
<name>A0A0F9TEI4_9ZZZZ</name>
<dbReference type="PANTHER" id="PTHR30413">
    <property type="entry name" value="INNER MEMBRANE TRANSPORT PERMEASE"/>
    <property type="match status" value="1"/>
</dbReference>
<sequence>MINKLKELYAHRDLLSNLVKKELKVKYKRSIFGFLWSFINPLVLVVVYSIIFGKLFNMDRGVPAGMGDIKSFSAYLLTGLLAWNYLANSLAQSVGSLVDSGTLVKKIYFPREVIPFSAVFANLVNFGFELVVLFSFLSVLGIYFYIQIPFLIIIILIETLFVLGLSALLSLSNVYFRDTKHLISFVLVIWFFANPIIYPFNMVEAFSSKIPWLIFAYKLNPMASIIMMYQDVFYFGRMPALVSMAGWLAFAILFFLGSLAIFKAKEENIASEV</sequence>
<dbReference type="Pfam" id="PF01061">
    <property type="entry name" value="ABC2_membrane"/>
    <property type="match status" value="1"/>
</dbReference>
<evidence type="ECO:0000256" key="3">
    <source>
        <dbReference type="ARBA" id="ARBA00022475"/>
    </source>
</evidence>
<feature type="transmembrane region" description="Helical" evidence="8">
    <location>
        <begin position="31"/>
        <end position="52"/>
    </location>
</feature>
<feature type="transmembrane region" description="Helical" evidence="8">
    <location>
        <begin position="72"/>
        <end position="98"/>
    </location>
</feature>
<dbReference type="GO" id="GO:0140359">
    <property type="term" value="F:ABC-type transporter activity"/>
    <property type="evidence" value="ECO:0007669"/>
    <property type="project" value="InterPro"/>
</dbReference>
<evidence type="ECO:0000256" key="8">
    <source>
        <dbReference type="SAM" id="Phobius"/>
    </source>
</evidence>
<reference evidence="10" key="1">
    <citation type="journal article" date="2015" name="Nature">
        <title>Complex archaea that bridge the gap between prokaryotes and eukaryotes.</title>
        <authorList>
            <person name="Spang A."/>
            <person name="Saw J.H."/>
            <person name="Jorgensen S.L."/>
            <person name="Zaremba-Niedzwiedzka K."/>
            <person name="Martijn J."/>
            <person name="Lind A.E."/>
            <person name="van Eijk R."/>
            <person name="Schleper C."/>
            <person name="Guy L."/>
            <person name="Ettema T.J."/>
        </authorList>
    </citation>
    <scope>NUCLEOTIDE SEQUENCE</scope>
</reference>
<evidence type="ECO:0000256" key="4">
    <source>
        <dbReference type="ARBA" id="ARBA00022519"/>
    </source>
</evidence>
<dbReference type="InterPro" id="IPR047817">
    <property type="entry name" value="ABC2_TM_bact-type"/>
</dbReference>
<keyword evidence="6 8" id="KW-1133">Transmembrane helix</keyword>
<dbReference type="EMBL" id="LAZR01001739">
    <property type="protein sequence ID" value="KKN39873.1"/>
    <property type="molecule type" value="Genomic_DNA"/>
</dbReference>
<keyword evidence="4" id="KW-0997">Cell inner membrane</keyword>
<keyword evidence="5 8" id="KW-0812">Transmembrane</keyword>
<organism evidence="10">
    <name type="scientific">marine sediment metagenome</name>
    <dbReference type="NCBI Taxonomy" id="412755"/>
    <lineage>
        <taxon>unclassified sequences</taxon>
        <taxon>metagenomes</taxon>
        <taxon>ecological metagenomes</taxon>
    </lineage>
</organism>
<evidence type="ECO:0000256" key="7">
    <source>
        <dbReference type="ARBA" id="ARBA00023136"/>
    </source>
</evidence>
<evidence type="ECO:0000259" key="9">
    <source>
        <dbReference type="PROSITE" id="PS51012"/>
    </source>
</evidence>
<evidence type="ECO:0000256" key="6">
    <source>
        <dbReference type="ARBA" id="ARBA00022989"/>
    </source>
</evidence>